<keyword evidence="7 9" id="KW-0051">Antiviral defense</keyword>
<accession>A0A097AUS8</accession>
<dbReference type="RefSeq" id="WP_049686107.1">
    <property type="nucleotide sequence ID" value="NZ_CP009170.1"/>
</dbReference>
<proteinExistence type="inferred from homology"/>
<dbReference type="Proteomes" id="UP000029669">
    <property type="component" value="Chromosome"/>
</dbReference>
<dbReference type="InterPro" id="IPR013343">
    <property type="entry name" value="CRISPR-assoc_prot_Cas4"/>
</dbReference>
<keyword evidence="2 9" id="KW-0479">Metal-binding</keyword>
<keyword evidence="4 9" id="KW-0269">Exonuclease</keyword>
<comment type="similarity">
    <text evidence="9">Belongs to the CRISPR-associated exonuclease Cas4 family.</text>
</comment>
<evidence type="ECO:0000259" key="10">
    <source>
        <dbReference type="Pfam" id="PF01930"/>
    </source>
</evidence>
<dbReference type="InterPro" id="IPR011604">
    <property type="entry name" value="PDDEXK-like_dom_sf"/>
</dbReference>
<evidence type="ECO:0000256" key="6">
    <source>
        <dbReference type="ARBA" id="ARBA00023014"/>
    </source>
</evidence>
<dbReference type="InterPro" id="IPR022765">
    <property type="entry name" value="Dna2/Cas4_DUF83"/>
</dbReference>
<sequence length="163" mass="19413">MNLVTGTEINYYFVCKHKLWLFTHGINMEHNSDYVDIGNALHEKSFTREDKEILIDGRIKIDFVRNQLEIHETKKSKAMEEATKYQILYYIYYLKMKGVDGVTGVIHYMDNHSKEEITLREQNEEKIKQIIEEINKIKEMDKPPQKVKSKVCTKCSYYELCFC</sequence>
<evidence type="ECO:0000256" key="2">
    <source>
        <dbReference type="ARBA" id="ARBA00022723"/>
    </source>
</evidence>
<dbReference type="eggNOG" id="COG1468">
    <property type="taxonomic scope" value="Bacteria"/>
</dbReference>
<evidence type="ECO:0000256" key="3">
    <source>
        <dbReference type="ARBA" id="ARBA00022801"/>
    </source>
</evidence>
<keyword evidence="6 9" id="KW-0411">Iron-sulfur</keyword>
<evidence type="ECO:0000313" key="11">
    <source>
        <dbReference type="EMBL" id="AIS53550.1"/>
    </source>
</evidence>
<evidence type="ECO:0000256" key="1">
    <source>
        <dbReference type="ARBA" id="ARBA00022722"/>
    </source>
</evidence>
<gene>
    <name evidence="11" type="primary">cas4</name>
    <name evidence="11" type="ORF">TKV_c24300</name>
</gene>
<evidence type="ECO:0000256" key="7">
    <source>
        <dbReference type="ARBA" id="ARBA00023118"/>
    </source>
</evidence>
<dbReference type="GO" id="GO:0004527">
    <property type="term" value="F:exonuclease activity"/>
    <property type="evidence" value="ECO:0007669"/>
    <property type="project" value="UniProtKB-KW"/>
</dbReference>
<dbReference type="HOGENOM" id="CLU_133784_0_0_9"/>
<dbReference type="KEGG" id="tki:TKV_c24300"/>
<feature type="domain" description="DUF83" evidence="10">
    <location>
        <begin position="5"/>
        <end position="162"/>
    </location>
</feature>
<dbReference type="GO" id="GO:0051536">
    <property type="term" value="F:iron-sulfur cluster binding"/>
    <property type="evidence" value="ECO:0007669"/>
    <property type="project" value="UniProtKB-KW"/>
</dbReference>
<evidence type="ECO:0000256" key="8">
    <source>
        <dbReference type="ARBA" id="ARBA00023211"/>
    </source>
</evidence>
<dbReference type="AlphaFoldDB" id="A0A097AUS8"/>
<dbReference type="GO" id="GO:0051607">
    <property type="term" value="P:defense response to virus"/>
    <property type="evidence" value="ECO:0007669"/>
    <property type="project" value="UniProtKB-KW"/>
</dbReference>
<dbReference type="Pfam" id="PF01930">
    <property type="entry name" value="Cas_Cas4"/>
    <property type="match status" value="1"/>
</dbReference>
<dbReference type="EMBL" id="CP009170">
    <property type="protein sequence ID" value="AIS53550.1"/>
    <property type="molecule type" value="Genomic_DNA"/>
</dbReference>
<dbReference type="EC" id="3.1.12.1" evidence="9"/>
<dbReference type="STRING" id="2325.TKV_c24300"/>
<evidence type="ECO:0000256" key="4">
    <source>
        <dbReference type="ARBA" id="ARBA00022839"/>
    </source>
</evidence>
<evidence type="ECO:0000313" key="12">
    <source>
        <dbReference type="Proteomes" id="UP000029669"/>
    </source>
</evidence>
<keyword evidence="5 9" id="KW-0408">Iron</keyword>
<keyword evidence="1 9" id="KW-0540">Nuclease</keyword>
<evidence type="ECO:0000256" key="5">
    <source>
        <dbReference type="ARBA" id="ARBA00023004"/>
    </source>
</evidence>
<dbReference type="GO" id="GO:0046872">
    <property type="term" value="F:metal ion binding"/>
    <property type="evidence" value="ECO:0007669"/>
    <property type="project" value="UniProtKB-KW"/>
</dbReference>
<keyword evidence="3 9" id="KW-0378">Hydrolase</keyword>
<dbReference type="PANTHER" id="PTHR37168:SF1">
    <property type="entry name" value="CRISPR-ASSOCIATED EXONUCLEASE CAS4"/>
    <property type="match status" value="1"/>
</dbReference>
<keyword evidence="12" id="KW-1185">Reference proteome</keyword>
<evidence type="ECO:0000256" key="9">
    <source>
        <dbReference type="RuleBase" id="RU365022"/>
    </source>
</evidence>
<dbReference type="NCBIfam" id="TIGR00372">
    <property type="entry name" value="cas4"/>
    <property type="match status" value="1"/>
</dbReference>
<keyword evidence="8 9" id="KW-0464">Manganese</keyword>
<protein>
    <recommendedName>
        <fullName evidence="9">CRISPR-associated exonuclease Cas4</fullName>
        <ecNumber evidence="9">3.1.12.1</ecNumber>
    </recommendedName>
</protein>
<dbReference type="PANTHER" id="PTHR37168">
    <property type="entry name" value="CRISPR-ASSOCIATED EXONUCLEASE CAS4"/>
    <property type="match status" value="1"/>
</dbReference>
<name>A0A097AUS8_THEKI</name>
<comment type="function">
    <text evidence="9">CRISPR (clustered regularly interspaced short palindromic repeat) is an adaptive immune system that provides protection against mobile genetic elements (viruses, transposable elements and conjugative plasmids). CRISPR clusters contain sequences complementary to antecedent mobile elements and target invading nucleic acids. CRISPR clusters are transcribed and processed into CRISPR RNA (crRNA).</text>
</comment>
<reference evidence="12" key="1">
    <citation type="journal article" date="2015" name="Genome Announc.">
        <title>Whole-Genome Sequences of 80 Environmental and Clinical Isolates of Burkholderia pseudomallei.</title>
        <authorList>
            <person name="Johnson S.L."/>
            <person name="Baker A.L."/>
            <person name="Chain P.S."/>
            <person name="Currie B.J."/>
            <person name="Daligault H.E."/>
            <person name="Davenport K.W."/>
            <person name="Davis C.B."/>
            <person name="Inglis T.J."/>
            <person name="Kaestli M."/>
            <person name="Koren S."/>
            <person name="Mayo M."/>
            <person name="Merritt A.J."/>
            <person name="Price E.P."/>
            <person name="Sarovich D.S."/>
            <person name="Warner J."/>
            <person name="Rosovitz M.J."/>
        </authorList>
    </citation>
    <scope>NUCLEOTIDE SEQUENCE [LARGE SCALE GENOMIC DNA]</scope>
    <source>
        <strain evidence="12">DSM 2030</strain>
    </source>
</reference>
<dbReference type="OrthoDB" id="9794720at2"/>
<comment type="cofactor">
    <cofactor evidence="9">
        <name>iron-sulfur cluster</name>
        <dbReference type="ChEBI" id="CHEBI:30408"/>
    </cofactor>
</comment>
<organism evidence="11 12">
    <name type="scientific">Thermoanaerobacter kivui</name>
    <name type="common">Acetogenium kivui</name>
    <dbReference type="NCBI Taxonomy" id="2325"/>
    <lineage>
        <taxon>Bacteria</taxon>
        <taxon>Bacillati</taxon>
        <taxon>Bacillota</taxon>
        <taxon>Clostridia</taxon>
        <taxon>Thermoanaerobacterales</taxon>
        <taxon>Thermoanaerobacteraceae</taxon>
        <taxon>Thermoanaerobacter</taxon>
    </lineage>
</organism>
<comment type="cofactor">
    <cofactor evidence="9">
        <name>Mg(2+)</name>
        <dbReference type="ChEBI" id="CHEBI:18420"/>
    </cofactor>
    <cofactor evidence="9">
        <name>Mn(2+)</name>
        <dbReference type="ChEBI" id="CHEBI:29035"/>
    </cofactor>
    <text evidence="9">Mg(2+) or Mn(2+) required for ssDNA cleavage activity.</text>
</comment>
<dbReference type="Gene3D" id="3.90.320.10">
    <property type="match status" value="1"/>
</dbReference>